<protein>
    <recommendedName>
        <fullName evidence="7">PUA domain-containing protein</fullName>
    </recommendedName>
</protein>
<accession>A0A1J8Q843</accession>
<keyword evidence="3" id="KW-0690">Ribosome biogenesis</keyword>
<dbReference type="Pfam" id="PF17833">
    <property type="entry name" value="pre-PUA_NIP7"/>
    <property type="match status" value="1"/>
</dbReference>
<evidence type="ECO:0000256" key="2">
    <source>
        <dbReference type="ARBA" id="ARBA00009895"/>
    </source>
</evidence>
<dbReference type="Pfam" id="PF03657">
    <property type="entry name" value="UPF0113"/>
    <property type="match status" value="1"/>
</dbReference>
<dbReference type="InterPro" id="IPR040598">
    <property type="entry name" value="NIP7_N"/>
</dbReference>
<dbReference type="InterPro" id="IPR055359">
    <property type="entry name" value="Nip7_N_euk"/>
</dbReference>
<organism evidence="8 9">
    <name type="scientific">Rhizopogon vesiculosus</name>
    <dbReference type="NCBI Taxonomy" id="180088"/>
    <lineage>
        <taxon>Eukaryota</taxon>
        <taxon>Fungi</taxon>
        <taxon>Dikarya</taxon>
        <taxon>Basidiomycota</taxon>
        <taxon>Agaricomycotina</taxon>
        <taxon>Agaricomycetes</taxon>
        <taxon>Agaricomycetidae</taxon>
        <taxon>Boletales</taxon>
        <taxon>Suillineae</taxon>
        <taxon>Rhizopogonaceae</taxon>
        <taxon>Rhizopogon</taxon>
    </lineage>
</organism>
<dbReference type="Gene3D" id="2.30.130.10">
    <property type="entry name" value="PUA domain"/>
    <property type="match status" value="1"/>
</dbReference>
<dbReference type="CDD" id="cd21151">
    <property type="entry name" value="PUA_Nip7-like"/>
    <property type="match status" value="1"/>
</dbReference>
<comment type="subcellular location">
    <subcellularLocation>
        <location evidence="1">Nucleus</location>
        <location evidence="1">Nucleolus</location>
    </subcellularLocation>
</comment>
<comment type="similarity">
    <text evidence="2">Belongs to the NIP7 family.</text>
</comment>
<evidence type="ECO:0000256" key="6">
    <source>
        <dbReference type="ARBA" id="ARBA00054591"/>
    </source>
</evidence>
<dbReference type="SUPFAM" id="SSF88802">
    <property type="entry name" value="Pre-PUA domain"/>
    <property type="match status" value="1"/>
</dbReference>
<sequence>AGNYLLTSLLQIYFRLKRDFISVKAVTLASSPLRTPPQRCQPHTMRPLTEEESKAVFTKLANYIGKNLIHLIDRKDEPYCFRLHKDRVYYVSESSMRMSISVARPNFVSVGTCFGKFSKSGKFKLHVTALDHIAQYAKYKVWIKSNGEMPFLYGNHVVKAHLGRITEDTPEHQGVVVFSMNDGFGVTARSTIDTRKLDPTAIIVFHQADVGEYLRDEETLF</sequence>
<reference evidence="8 9" key="1">
    <citation type="submission" date="2016-03" db="EMBL/GenBank/DDBJ databases">
        <title>Comparative genomics of the ectomycorrhizal sister species Rhizopogon vinicolor and Rhizopogon vesiculosus (Basidiomycota: Boletales) reveals a divergence of the mating type B locus.</title>
        <authorList>
            <person name="Mujic A.B."/>
            <person name="Kuo A."/>
            <person name="Tritt A."/>
            <person name="Lipzen A."/>
            <person name="Chen C."/>
            <person name="Johnson J."/>
            <person name="Sharma A."/>
            <person name="Barry K."/>
            <person name="Grigoriev I.V."/>
            <person name="Spatafora J.W."/>
        </authorList>
    </citation>
    <scope>NUCLEOTIDE SEQUENCE [LARGE SCALE GENOMIC DNA]</scope>
    <source>
        <strain evidence="8 9">AM-OR11-056</strain>
    </source>
</reference>
<dbReference type="InterPro" id="IPR005155">
    <property type="entry name" value="UPF0113_PUA"/>
</dbReference>
<dbReference type="OrthoDB" id="27490at2759"/>
<comment type="function">
    <text evidence="6">Required for proper 27S pre-rRNA processing and 60S ribosome subunit assembly.</text>
</comment>
<evidence type="ECO:0000256" key="4">
    <source>
        <dbReference type="ARBA" id="ARBA00022884"/>
    </source>
</evidence>
<gene>
    <name evidence="8" type="ORF">AZE42_00088</name>
</gene>
<dbReference type="GO" id="GO:1902626">
    <property type="term" value="P:assembly of large subunit precursor of preribosome"/>
    <property type="evidence" value="ECO:0007669"/>
    <property type="project" value="UniProtKB-ARBA"/>
</dbReference>
<dbReference type="GO" id="GO:0005730">
    <property type="term" value="C:nucleolus"/>
    <property type="evidence" value="ECO:0007669"/>
    <property type="project" value="UniProtKB-SubCell"/>
</dbReference>
<feature type="domain" description="PUA" evidence="7">
    <location>
        <begin position="139"/>
        <end position="211"/>
    </location>
</feature>
<proteinExistence type="inferred from homology"/>
<dbReference type="PANTHER" id="PTHR23415">
    <property type="entry name" value="CYCLIN-DEPENDENT KINASES REGULATORY SUBUNIT/60S RIBOSOME SUBUNIT BIOGENESIS PROTEIN NIP7"/>
    <property type="match status" value="1"/>
</dbReference>
<dbReference type="EMBL" id="LVVM01002679">
    <property type="protein sequence ID" value="OJA16131.1"/>
    <property type="molecule type" value="Genomic_DNA"/>
</dbReference>
<dbReference type="InterPro" id="IPR015947">
    <property type="entry name" value="PUA-like_sf"/>
</dbReference>
<evidence type="ECO:0000313" key="8">
    <source>
        <dbReference type="EMBL" id="OJA16131.1"/>
    </source>
</evidence>
<evidence type="ECO:0000256" key="1">
    <source>
        <dbReference type="ARBA" id="ARBA00004604"/>
    </source>
</evidence>
<evidence type="ECO:0000313" key="9">
    <source>
        <dbReference type="Proteomes" id="UP000183567"/>
    </source>
</evidence>
<dbReference type="PROSITE" id="PS50890">
    <property type="entry name" value="PUA"/>
    <property type="match status" value="1"/>
</dbReference>
<dbReference type="SUPFAM" id="SSF88697">
    <property type="entry name" value="PUA domain-like"/>
    <property type="match status" value="1"/>
</dbReference>
<dbReference type="CDD" id="cd21146">
    <property type="entry name" value="Nip7_N_euk"/>
    <property type="match status" value="1"/>
</dbReference>
<comment type="caution">
    <text evidence="8">The sequence shown here is derived from an EMBL/GenBank/DDBJ whole genome shotgun (WGS) entry which is preliminary data.</text>
</comment>
<feature type="non-terminal residue" evidence="8">
    <location>
        <position position="1"/>
    </location>
</feature>
<dbReference type="STRING" id="180088.A0A1J8Q843"/>
<evidence type="ECO:0000259" key="7">
    <source>
        <dbReference type="SMART" id="SM00359"/>
    </source>
</evidence>
<dbReference type="InterPro" id="IPR002478">
    <property type="entry name" value="PUA"/>
</dbReference>
<name>A0A1J8Q843_9AGAM</name>
<evidence type="ECO:0000256" key="5">
    <source>
        <dbReference type="ARBA" id="ARBA00023242"/>
    </source>
</evidence>
<dbReference type="FunFam" id="2.30.130.10:FF:000002">
    <property type="entry name" value="60S ribosome subunit biogenesis protein NIP7 homolog"/>
    <property type="match status" value="1"/>
</dbReference>
<dbReference type="SMART" id="SM00359">
    <property type="entry name" value="PUA"/>
    <property type="match status" value="1"/>
</dbReference>
<dbReference type="AlphaFoldDB" id="A0A1J8Q843"/>
<keyword evidence="5" id="KW-0539">Nucleus</keyword>
<keyword evidence="4" id="KW-0694">RNA-binding</keyword>
<evidence type="ECO:0000256" key="3">
    <source>
        <dbReference type="ARBA" id="ARBA00022517"/>
    </source>
</evidence>
<dbReference type="Gene3D" id="3.10.450.220">
    <property type="match status" value="1"/>
</dbReference>
<keyword evidence="9" id="KW-1185">Reference proteome</keyword>
<dbReference type="InterPro" id="IPR036974">
    <property type="entry name" value="PUA_sf"/>
</dbReference>
<dbReference type="Proteomes" id="UP000183567">
    <property type="component" value="Unassembled WGS sequence"/>
</dbReference>
<dbReference type="GO" id="GO:0003723">
    <property type="term" value="F:RNA binding"/>
    <property type="evidence" value="ECO:0007669"/>
    <property type="project" value="UniProtKB-KW"/>
</dbReference>
<dbReference type="FunFam" id="3.10.450.220:FF:000001">
    <property type="entry name" value="60S ribosome subunit biogenesis protein NIP7 homolog"/>
    <property type="match status" value="1"/>
</dbReference>